<gene>
    <name evidence="2" type="ORF">X805_09760</name>
</gene>
<sequence length="54" mass="5642">MRQVGGRCRACGGAVHGITGVRKDRRSEAVESDEKQRKALSAAGSRATAAAGWD</sequence>
<protein>
    <submittedName>
        <fullName evidence="2">Uncharacterized protein</fullName>
    </submittedName>
</protein>
<evidence type="ECO:0000313" key="2">
    <source>
        <dbReference type="EMBL" id="KDB53391.1"/>
    </source>
</evidence>
<keyword evidence="3" id="KW-1185">Reference proteome</keyword>
<organism evidence="2 3">
    <name type="scientific">Sphaerotilus natans subsp. natans DSM 6575</name>
    <dbReference type="NCBI Taxonomy" id="1286631"/>
    <lineage>
        <taxon>Bacteria</taxon>
        <taxon>Pseudomonadati</taxon>
        <taxon>Pseudomonadota</taxon>
        <taxon>Betaproteobacteria</taxon>
        <taxon>Burkholderiales</taxon>
        <taxon>Sphaerotilaceae</taxon>
        <taxon>Sphaerotilus</taxon>
    </lineage>
</organism>
<feature type="compositionally biased region" description="Low complexity" evidence="1">
    <location>
        <begin position="39"/>
        <end position="54"/>
    </location>
</feature>
<evidence type="ECO:0000256" key="1">
    <source>
        <dbReference type="SAM" id="MobiDB-lite"/>
    </source>
</evidence>
<reference evidence="2 3" key="1">
    <citation type="journal article" date="2014" name="FEMS Microbiol. Ecol.">
        <title>Sphaerotilus natans encrusted with nanoball-shaped Fe(III) oxide minerals formed by nitrate-reducing mixotrophic Fe(II) oxidation.</title>
        <authorList>
            <person name="Park S."/>
            <person name="Kim D.H."/>
            <person name="Lee J.H."/>
            <person name="Hur H.G."/>
        </authorList>
    </citation>
    <scope>NUCLEOTIDE SEQUENCE [LARGE SCALE GENOMIC DNA]</scope>
    <source>
        <strain evidence="2 3">DSM 6575</strain>
    </source>
</reference>
<dbReference type="EMBL" id="AZRA01000025">
    <property type="protein sequence ID" value="KDB53391.1"/>
    <property type="molecule type" value="Genomic_DNA"/>
</dbReference>
<feature type="compositionally biased region" description="Basic and acidic residues" evidence="1">
    <location>
        <begin position="22"/>
        <end position="37"/>
    </location>
</feature>
<feature type="region of interest" description="Disordered" evidence="1">
    <location>
        <begin position="22"/>
        <end position="54"/>
    </location>
</feature>
<comment type="caution">
    <text evidence="2">The sequence shown here is derived from an EMBL/GenBank/DDBJ whole genome shotgun (WGS) entry which is preliminary data.</text>
</comment>
<name>A0A059KPM3_9BURK</name>
<evidence type="ECO:0000313" key="3">
    <source>
        <dbReference type="Proteomes" id="UP000026714"/>
    </source>
</evidence>
<dbReference type="Proteomes" id="UP000026714">
    <property type="component" value="Unassembled WGS sequence"/>
</dbReference>
<proteinExistence type="predicted"/>
<dbReference type="AlphaFoldDB" id="A0A059KPM3"/>
<accession>A0A059KPM3</accession>